<dbReference type="InterPro" id="IPR022791">
    <property type="entry name" value="L-PG_synthase/AglD"/>
</dbReference>
<feature type="transmembrane region" description="Helical" evidence="6">
    <location>
        <begin position="207"/>
        <end position="230"/>
    </location>
</feature>
<evidence type="ECO:0000256" key="1">
    <source>
        <dbReference type="ARBA" id="ARBA00004651"/>
    </source>
</evidence>
<dbReference type="PANTHER" id="PTHR40277:SF1">
    <property type="entry name" value="BLL5419 PROTEIN"/>
    <property type="match status" value="1"/>
</dbReference>
<dbReference type="RefSeq" id="WP_344739438.1">
    <property type="nucleotide sequence ID" value="NZ_BAAAYU010000005.1"/>
</dbReference>
<reference evidence="8" key="1">
    <citation type="journal article" date="2019" name="Int. J. Syst. Evol. Microbiol.">
        <title>The Global Catalogue of Microorganisms (GCM) 10K type strain sequencing project: providing services to taxonomists for standard genome sequencing and annotation.</title>
        <authorList>
            <consortium name="The Broad Institute Genomics Platform"/>
            <consortium name="The Broad Institute Genome Sequencing Center for Infectious Disease"/>
            <person name="Wu L."/>
            <person name="Ma J."/>
        </authorList>
    </citation>
    <scope>NUCLEOTIDE SEQUENCE [LARGE SCALE GENOMIC DNA]</scope>
    <source>
        <strain evidence="8">JCM 16544</strain>
    </source>
</reference>
<comment type="subcellular location">
    <subcellularLocation>
        <location evidence="1">Cell membrane</location>
        <topology evidence="1">Multi-pass membrane protein</topology>
    </subcellularLocation>
</comment>
<dbReference type="EMBL" id="BAAAYU010000005">
    <property type="protein sequence ID" value="GAA3641940.1"/>
    <property type="molecule type" value="Genomic_DNA"/>
</dbReference>
<feature type="transmembrane region" description="Helical" evidence="6">
    <location>
        <begin position="292"/>
        <end position="309"/>
    </location>
</feature>
<evidence type="ECO:0000256" key="5">
    <source>
        <dbReference type="ARBA" id="ARBA00023136"/>
    </source>
</evidence>
<dbReference type="Pfam" id="PF03706">
    <property type="entry name" value="LPG_synthase_TM"/>
    <property type="match status" value="1"/>
</dbReference>
<feature type="transmembrane region" description="Helical" evidence="6">
    <location>
        <begin position="160"/>
        <end position="183"/>
    </location>
</feature>
<evidence type="ECO:0000256" key="2">
    <source>
        <dbReference type="ARBA" id="ARBA00022475"/>
    </source>
</evidence>
<comment type="caution">
    <text evidence="7">The sequence shown here is derived from an EMBL/GenBank/DDBJ whole genome shotgun (WGS) entry which is preliminary data.</text>
</comment>
<keyword evidence="8" id="KW-1185">Reference proteome</keyword>
<keyword evidence="3 6" id="KW-0812">Transmembrane</keyword>
<feature type="transmembrane region" description="Helical" evidence="6">
    <location>
        <begin position="21"/>
        <end position="41"/>
    </location>
</feature>
<name>A0ABP7AWZ9_9MICO</name>
<evidence type="ECO:0000313" key="8">
    <source>
        <dbReference type="Proteomes" id="UP001501697"/>
    </source>
</evidence>
<accession>A0ABP7AWZ9</accession>
<dbReference type="PANTHER" id="PTHR40277">
    <property type="entry name" value="BLL5419 PROTEIN"/>
    <property type="match status" value="1"/>
</dbReference>
<evidence type="ECO:0008006" key="9">
    <source>
        <dbReference type="Google" id="ProtNLM"/>
    </source>
</evidence>
<sequence>MTVTSTTTHASTLSASPRVRALLRAAVGLGILVAVVVQVGAEPFVAGLAAVSVPTAAIALGLGAIATVAAAWRWRVVAAGLGLRLDRGPAIEAYYRSQFLNSVLPGGIVGDVHRVVWHGRGARAMADAARAVAAERAAGQAVQLIAAVVVLILLREYASLSALGAVILALVGVVAVGAIIAAVSRRVRVILAREVALLRTAFGSTRAIAGVTAASLVVIACHVVTFVVAAQAVGVDAPTPQLVSVSVIAVLAGGIPLGIGGWGPREGVAAWAFASVGLGAASGLAASTAFGVLALIAVAPGAVVVAASARRGRDHARREGAA</sequence>
<protein>
    <recommendedName>
        <fullName evidence="9">Dolichol-P-glucose synthetase-like protein</fullName>
    </recommendedName>
</protein>
<dbReference type="Proteomes" id="UP001501697">
    <property type="component" value="Unassembled WGS sequence"/>
</dbReference>
<evidence type="ECO:0000313" key="7">
    <source>
        <dbReference type="EMBL" id="GAA3641940.1"/>
    </source>
</evidence>
<keyword evidence="4 6" id="KW-1133">Transmembrane helix</keyword>
<evidence type="ECO:0000256" key="4">
    <source>
        <dbReference type="ARBA" id="ARBA00022989"/>
    </source>
</evidence>
<proteinExistence type="predicted"/>
<gene>
    <name evidence="7" type="ORF">GCM10022200_27120</name>
</gene>
<feature type="transmembrane region" description="Helical" evidence="6">
    <location>
        <begin position="242"/>
        <end position="261"/>
    </location>
</feature>
<evidence type="ECO:0000256" key="6">
    <source>
        <dbReference type="SAM" id="Phobius"/>
    </source>
</evidence>
<keyword evidence="2" id="KW-1003">Cell membrane</keyword>
<keyword evidence="5 6" id="KW-0472">Membrane</keyword>
<organism evidence="7 8">
    <name type="scientific">Microbacterium awajiense</name>
    <dbReference type="NCBI Taxonomy" id="415214"/>
    <lineage>
        <taxon>Bacteria</taxon>
        <taxon>Bacillati</taxon>
        <taxon>Actinomycetota</taxon>
        <taxon>Actinomycetes</taxon>
        <taxon>Micrococcales</taxon>
        <taxon>Microbacteriaceae</taxon>
        <taxon>Microbacterium</taxon>
    </lineage>
</organism>
<evidence type="ECO:0000256" key="3">
    <source>
        <dbReference type="ARBA" id="ARBA00022692"/>
    </source>
</evidence>
<feature type="transmembrane region" description="Helical" evidence="6">
    <location>
        <begin position="47"/>
        <end position="72"/>
    </location>
</feature>